<dbReference type="Proteomes" id="UP001607221">
    <property type="component" value="Unassembled WGS sequence"/>
</dbReference>
<evidence type="ECO:0000313" key="3">
    <source>
        <dbReference type="Proteomes" id="UP001607221"/>
    </source>
</evidence>
<proteinExistence type="predicted"/>
<dbReference type="RefSeq" id="WP_394631700.1">
    <property type="nucleotide sequence ID" value="NZ_JBIHSE010000001.1"/>
</dbReference>
<evidence type="ECO:0000256" key="1">
    <source>
        <dbReference type="SAM" id="MobiDB-lite"/>
    </source>
</evidence>
<name>A0ABW7J4M9_9VIBR</name>
<feature type="region of interest" description="Disordered" evidence="1">
    <location>
        <begin position="1"/>
        <end position="25"/>
    </location>
</feature>
<protein>
    <submittedName>
        <fullName evidence="2">Uncharacterized protein</fullName>
    </submittedName>
</protein>
<accession>A0ABW7J4M9</accession>
<evidence type="ECO:0000313" key="2">
    <source>
        <dbReference type="EMBL" id="MFH0270570.1"/>
    </source>
</evidence>
<keyword evidence="3" id="KW-1185">Reference proteome</keyword>
<organism evidence="2 3">
    <name type="scientific">Vibrio jasicida</name>
    <dbReference type="NCBI Taxonomy" id="766224"/>
    <lineage>
        <taxon>Bacteria</taxon>
        <taxon>Pseudomonadati</taxon>
        <taxon>Pseudomonadota</taxon>
        <taxon>Gammaproteobacteria</taxon>
        <taxon>Vibrionales</taxon>
        <taxon>Vibrionaceae</taxon>
        <taxon>Vibrio</taxon>
    </lineage>
</organism>
<feature type="compositionally biased region" description="Polar residues" evidence="1">
    <location>
        <begin position="1"/>
        <end position="12"/>
    </location>
</feature>
<comment type="caution">
    <text evidence="2">The sequence shown here is derived from an EMBL/GenBank/DDBJ whole genome shotgun (WGS) entry which is preliminary data.</text>
</comment>
<gene>
    <name evidence="2" type="ORF">ACGRHZ_04410</name>
</gene>
<sequence length="135" mass="15183">MPSDLNTKQRQSLAAARTHQVRREKTKKRVINASRYLLNKGESLSITLVAKTARLCRKTVRRYFYEVQSLIEPTEDVRILPISLLSGLKQSAPYAVHQITAPEKNLDFATGGKGKIIGFTRSPLKWAAYLNIVDG</sequence>
<dbReference type="EMBL" id="JBIHSE010000001">
    <property type="protein sequence ID" value="MFH0270570.1"/>
    <property type="molecule type" value="Genomic_DNA"/>
</dbReference>
<reference evidence="2 3" key="1">
    <citation type="submission" date="2024-10" db="EMBL/GenBank/DDBJ databases">
        <authorList>
            <person name="Yibar A."/>
            <person name="Saticioglu I.B."/>
            <person name="Duman M."/>
            <person name="Ajmi N."/>
            <person name="Gurler F."/>
            <person name="Ay H."/>
            <person name="Onuk E."/>
            <person name="Guler S."/>
            <person name="Romalde J.L."/>
        </authorList>
    </citation>
    <scope>NUCLEOTIDE SEQUENCE [LARGE SCALE GENOMIC DNA]</scope>
    <source>
        <strain evidence="2 3">1-TCBS-A</strain>
    </source>
</reference>